<comment type="similarity">
    <text evidence="2 7">Belongs to the ExbD/TolR family.</text>
</comment>
<reference evidence="8 9" key="1">
    <citation type="submission" date="2020-06" db="EMBL/GenBank/DDBJ databases">
        <title>Sulfitobacter algicola sp. nov., isolated from green algae.</title>
        <authorList>
            <person name="Wang C."/>
        </authorList>
    </citation>
    <scope>NUCLEOTIDE SEQUENCE [LARGE SCALE GENOMIC DNA]</scope>
    <source>
        <strain evidence="8 9">1151</strain>
    </source>
</reference>
<dbReference type="PANTHER" id="PTHR30558">
    <property type="entry name" value="EXBD MEMBRANE COMPONENT OF PMF-DRIVEN MACROMOLECULE IMPORT SYSTEM"/>
    <property type="match status" value="1"/>
</dbReference>
<organism evidence="8 9">
    <name type="scientific">Parasulfitobacter algicola</name>
    <dbReference type="NCBI Taxonomy" id="2614809"/>
    <lineage>
        <taxon>Bacteria</taxon>
        <taxon>Pseudomonadati</taxon>
        <taxon>Pseudomonadota</taxon>
        <taxon>Alphaproteobacteria</taxon>
        <taxon>Rhodobacterales</taxon>
        <taxon>Roseobacteraceae</taxon>
        <taxon>Parasulfitobacter</taxon>
    </lineage>
</organism>
<keyword evidence="4 7" id="KW-0812">Transmembrane</keyword>
<name>A0ABX2IWP5_9RHOB</name>
<keyword evidence="7" id="KW-0653">Protein transport</keyword>
<dbReference type="Proteomes" id="UP000777935">
    <property type="component" value="Unassembled WGS sequence"/>
</dbReference>
<evidence type="ECO:0000256" key="1">
    <source>
        <dbReference type="ARBA" id="ARBA00004162"/>
    </source>
</evidence>
<keyword evidence="7" id="KW-0813">Transport</keyword>
<dbReference type="InterPro" id="IPR003400">
    <property type="entry name" value="ExbD"/>
</dbReference>
<accession>A0ABX2IWP5</accession>
<evidence type="ECO:0000256" key="7">
    <source>
        <dbReference type="RuleBase" id="RU003879"/>
    </source>
</evidence>
<protein>
    <submittedName>
        <fullName evidence="8">Biopolymer transporter ExbD</fullName>
    </submittedName>
</protein>
<evidence type="ECO:0000313" key="9">
    <source>
        <dbReference type="Proteomes" id="UP000777935"/>
    </source>
</evidence>
<evidence type="ECO:0000313" key="8">
    <source>
        <dbReference type="EMBL" id="NSX54786.1"/>
    </source>
</evidence>
<comment type="caution">
    <text evidence="8">The sequence shown here is derived from an EMBL/GenBank/DDBJ whole genome shotgun (WGS) entry which is preliminary data.</text>
</comment>
<keyword evidence="3" id="KW-1003">Cell membrane</keyword>
<sequence length="126" mass="13447">MKFATKLRRKNRESIVPMINVVFLLLIFFLMTAQIVPPDPFEITPPSATTSDVSQGQAMLFLSQTKDIAFGNERGQAAIDAALAATMDGQVSLRADAAAPAAELARLVTRLSAAGATDIRLITTSP</sequence>
<gene>
    <name evidence="8" type="ORF">HRQ87_08230</name>
</gene>
<proteinExistence type="inferred from homology"/>
<evidence type="ECO:0000256" key="6">
    <source>
        <dbReference type="ARBA" id="ARBA00023136"/>
    </source>
</evidence>
<evidence type="ECO:0000256" key="2">
    <source>
        <dbReference type="ARBA" id="ARBA00005811"/>
    </source>
</evidence>
<dbReference type="Pfam" id="PF02472">
    <property type="entry name" value="ExbD"/>
    <property type="match status" value="1"/>
</dbReference>
<keyword evidence="9" id="KW-1185">Reference proteome</keyword>
<dbReference type="RefSeq" id="WP_174137130.1">
    <property type="nucleotide sequence ID" value="NZ_JABUFE010000003.1"/>
</dbReference>
<dbReference type="EMBL" id="JABUFE010000003">
    <property type="protein sequence ID" value="NSX54786.1"/>
    <property type="molecule type" value="Genomic_DNA"/>
</dbReference>
<keyword evidence="6" id="KW-0472">Membrane</keyword>
<keyword evidence="5" id="KW-1133">Transmembrane helix</keyword>
<evidence type="ECO:0000256" key="4">
    <source>
        <dbReference type="ARBA" id="ARBA00022692"/>
    </source>
</evidence>
<evidence type="ECO:0000256" key="5">
    <source>
        <dbReference type="ARBA" id="ARBA00022989"/>
    </source>
</evidence>
<comment type="subcellular location">
    <subcellularLocation>
        <location evidence="1">Cell membrane</location>
        <topology evidence="1">Single-pass membrane protein</topology>
    </subcellularLocation>
    <subcellularLocation>
        <location evidence="7">Cell membrane</location>
        <topology evidence="7">Single-pass type II membrane protein</topology>
    </subcellularLocation>
</comment>
<evidence type="ECO:0000256" key="3">
    <source>
        <dbReference type="ARBA" id="ARBA00022475"/>
    </source>
</evidence>